<evidence type="ECO:0000256" key="2">
    <source>
        <dbReference type="SAM" id="MobiDB-lite"/>
    </source>
</evidence>
<gene>
    <name evidence="4" type="ORF">BMR1_03g03220</name>
</gene>
<accession>A0A1R4AC03</accession>
<feature type="compositionally biased region" description="Basic and acidic residues" evidence="2">
    <location>
        <begin position="316"/>
        <end position="328"/>
    </location>
</feature>
<sequence>MVLIVPREIIEYTPSARHGLSATQEEALRFYGCHLIYQVGLKLFLKSVTIASAQAILQRFYYRRSLTDFDIRKTAAACTFLATKLEEDPKRLHEVIMTFYHIGGFQKEPPSSKDTDDFMHIRDDILRCESYILRELGFMISQALVHPHRYILQYVYALFKNLNEYSQYNVKDMAQKAWSFLNDSSKTPLCCQVQPWVIAAGSIYLAANSLGICLSQECKWCEIFDTTWEEIDFVCRTITAISDIKVPEFFNIVTEDAIVGYDNIPDKKPAPPSVCTGNIVNANVRKDNNINGKCDNQHSGVDKYHNTDDVNNQYSIRDRNEEYNDRHNTYYDNKYYRIRDYSNKDSHRDRYRERHSRDKNYYDVHRNYSCKGIGKGSRDRDKRDYDI</sequence>
<keyword evidence="1" id="KW-0195">Cyclin</keyword>
<dbReference type="Pfam" id="PF00134">
    <property type="entry name" value="Cyclin_N"/>
    <property type="match status" value="1"/>
</dbReference>
<feature type="region of interest" description="Disordered" evidence="2">
    <location>
        <begin position="296"/>
        <end position="328"/>
    </location>
</feature>
<evidence type="ECO:0000259" key="3">
    <source>
        <dbReference type="SMART" id="SM00385"/>
    </source>
</evidence>
<proteinExistence type="inferred from homology"/>
<dbReference type="PANTHER" id="PTHR10026">
    <property type="entry name" value="CYCLIN"/>
    <property type="match status" value="1"/>
</dbReference>
<dbReference type="Proteomes" id="UP000002899">
    <property type="component" value="Chromosome III"/>
</dbReference>
<reference evidence="4 5" key="3">
    <citation type="journal article" date="2016" name="Sci. Rep.">
        <title>Genome-wide diversity and gene expression profiling of Babesia microti isolates identify polymorphic genes that mediate host-pathogen interactions.</title>
        <authorList>
            <person name="Silva J.C."/>
            <person name="Cornillot E."/>
            <person name="McCracken C."/>
            <person name="Usmani-Brown S."/>
            <person name="Dwivedi A."/>
            <person name="Ifeonu O.O."/>
            <person name="Crabtree J."/>
            <person name="Gotia H.T."/>
            <person name="Virji A.Z."/>
            <person name="Reynes C."/>
            <person name="Colinge J."/>
            <person name="Kumar V."/>
            <person name="Lawres L."/>
            <person name="Pazzi J.E."/>
            <person name="Pablo J.V."/>
            <person name="Hung C."/>
            <person name="Brancato J."/>
            <person name="Kumari P."/>
            <person name="Orvis J."/>
            <person name="Tretina K."/>
            <person name="Chibucos M."/>
            <person name="Ott S."/>
            <person name="Sadzewicz L."/>
            <person name="Sengamalay N."/>
            <person name="Shetty A.C."/>
            <person name="Su Q."/>
            <person name="Tallon L."/>
            <person name="Fraser C.M."/>
            <person name="Frutos R."/>
            <person name="Molina D.M."/>
            <person name="Krause P.J."/>
            <person name="Ben Mamoun C."/>
        </authorList>
    </citation>
    <scope>NUCLEOTIDE SEQUENCE [LARGE SCALE GENOMIC DNA]</scope>
    <source>
        <strain evidence="4 5">RI</strain>
    </source>
</reference>
<dbReference type="GO" id="GO:0006357">
    <property type="term" value="P:regulation of transcription by RNA polymerase II"/>
    <property type="evidence" value="ECO:0007669"/>
    <property type="project" value="InterPro"/>
</dbReference>
<dbReference type="GeneID" id="24425287"/>
<feature type="region of interest" description="Disordered" evidence="2">
    <location>
        <begin position="341"/>
        <end position="387"/>
    </location>
</feature>
<keyword evidence="5" id="KW-1185">Reference proteome</keyword>
<dbReference type="OrthoDB" id="10264655at2759"/>
<evidence type="ECO:0000313" key="5">
    <source>
        <dbReference type="Proteomes" id="UP000002899"/>
    </source>
</evidence>
<dbReference type="InterPro" id="IPR043198">
    <property type="entry name" value="Cyclin/Ssn8"/>
</dbReference>
<reference evidence="4 5" key="1">
    <citation type="journal article" date="2012" name="Nucleic Acids Res.">
        <title>Sequencing of the smallest Apicomplexan genome from the human pathogen Babesia microti.</title>
        <authorList>
            <person name="Cornillot E."/>
            <person name="Hadj-Kaddour K."/>
            <person name="Dassouli A."/>
            <person name="Noel B."/>
            <person name="Ranwez V."/>
            <person name="Vacherie B."/>
            <person name="Augagneur Y."/>
            <person name="Bres V."/>
            <person name="Duclos A."/>
            <person name="Randazzo S."/>
            <person name="Carcy B."/>
            <person name="Debierre-Grockiego F."/>
            <person name="Delbecq S."/>
            <person name="Moubri-Menage K."/>
            <person name="Shams-Eldin H."/>
            <person name="Usmani-Brown S."/>
            <person name="Bringaud F."/>
            <person name="Wincker P."/>
            <person name="Vivares C.P."/>
            <person name="Schwarz R.T."/>
            <person name="Schetters T.P."/>
            <person name="Krause P.J."/>
            <person name="Gorenflot A."/>
            <person name="Berry V."/>
            <person name="Barbe V."/>
            <person name="Ben Mamoun C."/>
        </authorList>
    </citation>
    <scope>NUCLEOTIDE SEQUENCE [LARGE SCALE GENOMIC DNA]</scope>
    <source>
        <strain evidence="4 5">RI</strain>
    </source>
</reference>
<dbReference type="SUPFAM" id="SSF47954">
    <property type="entry name" value="Cyclin-like"/>
    <property type="match status" value="2"/>
</dbReference>
<feature type="compositionally biased region" description="Basic and acidic residues" evidence="2">
    <location>
        <begin position="376"/>
        <end position="387"/>
    </location>
</feature>
<dbReference type="KEGG" id="bmic:BMR1_03g03220"/>
<name>A0A1R4AC03_BABMR</name>
<dbReference type="EMBL" id="LN871598">
    <property type="protein sequence ID" value="SJK86551.1"/>
    <property type="molecule type" value="Genomic_DNA"/>
</dbReference>
<dbReference type="AlphaFoldDB" id="A0A1R4AC03"/>
<dbReference type="VEuPathDB" id="PiroplasmaDB:BMR1_03g03220"/>
<feature type="compositionally biased region" description="Basic and acidic residues" evidence="2">
    <location>
        <begin position="341"/>
        <end position="366"/>
    </location>
</feature>
<comment type="similarity">
    <text evidence="1">Belongs to the cyclin family.</text>
</comment>
<dbReference type="GO" id="GO:0016538">
    <property type="term" value="F:cyclin-dependent protein serine/threonine kinase regulator activity"/>
    <property type="evidence" value="ECO:0007669"/>
    <property type="project" value="InterPro"/>
</dbReference>
<dbReference type="InterPro" id="IPR036915">
    <property type="entry name" value="Cyclin-like_sf"/>
</dbReference>
<dbReference type="InterPro" id="IPR006671">
    <property type="entry name" value="Cyclin_N"/>
</dbReference>
<feature type="domain" description="Cyclin-like" evidence="3">
    <location>
        <begin position="34"/>
        <end position="134"/>
    </location>
</feature>
<organism evidence="4 5">
    <name type="scientific">Babesia microti (strain RI)</name>
    <dbReference type="NCBI Taxonomy" id="1133968"/>
    <lineage>
        <taxon>Eukaryota</taxon>
        <taxon>Sar</taxon>
        <taxon>Alveolata</taxon>
        <taxon>Apicomplexa</taxon>
        <taxon>Aconoidasida</taxon>
        <taxon>Piroplasmida</taxon>
        <taxon>Babesiidae</taxon>
        <taxon>Babesia</taxon>
    </lineage>
</organism>
<dbReference type="SMART" id="SM00385">
    <property type="entry name" value="CYCLIN"/>
    <property type="match status" value="1"/>
</dbReference>
<dbReference type="InterPro" id="IPR013763">
    <property type="entry name" value="Cyclin-like_dom"/>
</dbReference>
<dbReference type="RefSeq" id="XP_021338695.1">
    <property type="nucleotide sequence ID" value="XM_021482143.1"/>
</dbReference>
<dbReference type="Gene3D" id="1.10.472.10">
    <property type="entry name" value="Cyclin-like"/>
    <property type="match status" value="2"/>
</dbReference>
<reference evidence="4 5" key="2">
    <citation type="journal article" date="2013" name="PLoS ONE">
        <title>Whole genome mapping and re-organization of the nuclear and mitochondrial genomes of Babesia microti isolates.</title>
        <authorList>
            <person name="Cornillot E."/>
            <person name="Dassouli A."/>
            <person name="Garg A."/>
            <person name="Pachikara N."/>
            <person name="Randazzo S."/>
            <person name="Depoix D."/>
            <person name="Carcy B."/>
            <person name="Delbecq S."/>
            <person name="Frutos R."/>
            <person name="Silva J.C."/>
            <person name="Sutton R."/>
            <person name="Krause P.J."/>
            <person name="Mamoun C.B."/>
        </authorList>
    </citation>
    <scope>NUCLEOTIDE SEQUENCE [LARGE SCALE GENOMIC DNA]</scope>
    <source>
        <strain evidence="4 5">RI</strain>
    </source>
</reference>
<evidence type="ECO:0000313" key="4">
    <source>
        <dbReference type="EMBL" id="SJK86551.1"/>
    </source>
</evidence>
<evidence type="ECO:0000256" key="1">
    <source>
        <dbReference type="RuleBase" id="RU000383"/>
    </source>
</evidence>
<dbReference type="PIRSF" id="PIRSF036580">
    <property type="entry name" value="Cyclin_L"/>
    <property type="match status" value="1"/>
</dbReference>
<protein>
    <submittedName>
        <fullName evidence="4">Cyclin-L1-1</fullName>
    </submittedName>
</protein>
<dbReference type="CDD" id="cd20533">
    <property type="entry name" value="CYCLIN_CCNL_rpt2"/>
    <property type="match status" value="1"/>
</dbReference>